<proteinExistence type="predicted"/>
<dbReference type="AlphaFoldDB" id="A0A4Q9L2B1"/>
<dbReference type="EMBL" id="PITJ01000688">
    <property type="protein sequence ID" value="TBU01537.1"/>
    <property type="molecule type" value="Genomic_DNA"/>
</dbReference>
<sequence>MQLFLAITLLTISQSSNIPVRTIKKVVDYENVSKISNFNIPDIKNNKKNKVNNEANGYINASNVIVRKRTRIKWPIHKRERPVSYKHSTRQTFDSSFSIKKARIRTEKYSKIKDVRSYSVGKIDGPFSNKNERKFGFNDDKQHEYFLSKISEILEKNKIFELDSMMHCSEEFLTNGDLKNQNLKTIVFWLVTLSKRPALVAKNTSLIKFEAMIMSMSAEKTLYSCLTFLKEKLSRVSKFDSYNEIESEMPLAEINIVTAMYLIEIFLKYFNDKIYHFFPQFAIVMNFIFNSKNSSNLLNLDSMLPTFLLMIIAENTYKELQIISKDTKDILYSNFYFERLLILNYLIREIFCSLNNISYKVKPENFKRIAEFMEHINFFNENKNKLRPNPISEEYTLFTYYNFYYSMLFLYIQNKETKNSALELPLFNIIGRLNHVFNVIRKKNTLNYSMILNDIEEKSVYLIKLDAFKITSRGNFGSKPIFYALSLLSQFFDPSDEITVLDRINRFNELFASHFELETDRTNRMLKNI</sequence>
<evidence type="ECO:0000313" key="2">
    <source>
        <dbReference type="EMBL" id="TBU01537.1"/>
    </source>
</evidence>
<dbReference type="Proteomes" id="UP000292362">
    <property type="component" value="Unassembled WGS sequence"/>
</dbReference>
<keyword evidence="1" id="KW-0732">Signal</keyword>
<accession>A0A4Q9L2B1</accession>
<dbReference type="VEuPathDB" id="MicrosporidiaDB:CWI37_0688p0010"/>
<feature type="signal peptide" evidence="1">
    <location>
        <begin position="1"/>
        <end position="15"/>
    </location>
</feature>
<gene>
    <name evidence="2" type="ORF">CWI37_0688p0010</name>
</gene>
<evidence type="ECO:0000256" key="1">
    <source>
        <dbReference type="SAM" id="SignalP"/>
    </source>
</evidence>
<comment type="caution">
    <text evidence="2">The sequence shown here is derived from an EMBL/GenBank/DDBJ whole genome shotgun (WGS) entry which is preliminary data.</text>
</comment>
<evidence type="ECO:0000313" key="3">
    <source>
        <dbReference type="Proteomes" id="UP000292362"/>
    </source>
</evidence>
<protein>
    <submittedName>
        <fullName evidence="2">Uncharacterized protein</fullName>
    </submittedName>
</protein>
<reference evidence="2 3" key="1">
    <citation type="submission" date="2017-12" db="EMBL/GenBank/DDBJ databases">
        <authorList>
            <person name="Pombert J.-F."/>
            <person name="Haag K.L."/>
            <person name="Ebert D."/>
        </authorList>
    </citation>
    <scope>NUCLEOTIDE SEQUENCE [LARGE SCALE GENOMIC DNA]</scope>
    <source>
        <strain evidence="2">FI-OER-3-3</strain>
    </source>
</reference>
<feature type="chain" id="PRO_5020256355" evidence="1">
    <location>
        <begin position="16"/>
        <end position="529"/>
    </location>
</feature>
<organism evidence="2 3">
    <name type="scientific">Hamiltosporidium tvaerminnensis</name>
    <dbReference type="NCBI Taxonomy" id="1176355"/>
    <lineage>
        <taxon>Eukaryota</taxon>
        <taxon>Fungi</taxon>
        <taxon>Fungi incertae sedis</taxon>
        <taxon>Microsporidia</taxon>
        <taxon>Dubosqiidae</taxon>
        <taxon>Hamiltosporidium</taxon>
    </lineage>
</organism>
<name>A0A4Q9L2B1_9MICR</name>